<gene>
    <name evidence="2" type="ORF">ERS137941_01597</name>
    <name evidence="3" type="ORF">I6I39_10480</name>
</gene>
<protein>
    <submittedName>
        <fullName evidence="3">Phage holin family protein</fullName>
    </submittedName>
    <submittedName>
        <fullName evidence="2">Putative phage-like protein</fullName>
    </submittedName>
</protein>
<name>A0A0E1NEE6_YEREN</name>
<dbReference type="InterPro" id="IPR032126">
    <property type="entry name" value="LydA_holin"/>
</dbReference>
<dbReference type="Pfam" id="PF16083">
    <property type="entry name" value="Phage_holin_3_3"/>
    <property type="match status" value="1"/>
</dbReference>
<feature type="transmembrane region" description="Helical" evidence="1">
    <location>
        <begin position="12"/>
        <end position="31"/>
    </location>
</feature>
<dbReference type="SMR" id="A0A0E1NEE6"/>
<dbReference type="GeneID" id="31410681"/>
<dbReference type="PATRIC" id="fig|630.129.peg.421"/>
<reference evidence="2 4" key="1">
    <citation type="submission" date="2015-03" db="EMBL/GenBank/DDBJ databases">
        <authorList>
            <person name="Murphy D."/>
        </authorList>
    </citation>
    <scope>NUCLEOTIDE SEQUENCE [LARGE SCALE GENOMIC DNA]</scope>
    <source>
        <strain evidence="2 4">IP26249</strain>
    </source>
</reference>
<dbReference type="AlphaFoldDB" id="A0A0E1NEE6"/>
<dbReference type="Proteomes" id="UP000048841">
    <property type="component" value="Unassembled WGS sequence"/>
</dbReference>
<evidence type="ECO:0000313" key="3">
    <source>
        <dbReference type="EMBL" id="QQU45459.1"/>
    </source>
</evidence>
<evidence type="ECO:0000313" key="2">
    <source>
        <dbReference type="EMBL" id="CFQ60127.1"/>
    </source>
</evidence>
<keyword evidence="1" id="KW-0472">Membrane</keyword>
<keyword evidence="1" id="KW-1133">Transmembrane helix</keyword>
<proteinExistence type="predicted"/>
<evidence type="ECO:0000313" key="4">
    <source>
        <dbReference type="Proteomes" id="UP000048841"/>
    </source>
</evidence>
<evidence type="ECO:0000313" key="5">
    <source>
        <dbReference type="Proteomes" id="UP000595309"/>
    </source>
</evidence>
<dbReference type="EMBL" id="CGBR01000008">
    <property type="protein sequence ID" value="CFQ60127.1"/>
    <property type="molecule type" value="Genomic_DNA"/>
</dbReference>
<accession>A0A0E1NEE6</accession>
<evidence type="ECO:0000256" key="1">
    <source>
        <dbReference type="SAM" id="Phobius"/>
    </source>
</evidence>
<feature type="transmembrane region" description="Helical" evidence="1">
    <location>
        <begin position="70"/>
        <end position="92"/>
    </location>
</feature>
<feature type="transmembrane region" description="Helical" evidence="1">
    <location>
        <begin position="43"/>
        <end position="64"/>
    </location>
</feature>
<keyword evidence="1" id="KW-0812">Transmembrane</keyword>
<sequence>MDFLILGDSFVLTWAIIGLLSAWGGLVRYILDKDNEGDEWSWVAVCSQVVVSAFTGLIGGLFSLESGVSRYMTFAIAGLFGAMGSTALQYLWHRFLGHQPPKS</sequence>
<dbReference type="KEGG" id="yet:CH48_2107"/>
<organism evidence="2 4">
    <name type="scientific">Yersinia enterocolitica</name>
    <dbReference type="NCBI Taxonomy" id="630"/>
    <lineage>
        <taxon>Bacteria</taxon>
        <taxon>Pseudomonadati</taxon>
        <taxon>Pseudomonadota</taxon>
        <taxon>Gammaproteobacteria</taxon>
        <taxon>Enterobacterales</taxon>
        <taxon>Yersiniaceae</taxon>
        <taxon>Yersinia</taxon>
    </lineage>
</organism>
<reference evidence="3 5" key="2">
    <citation type="submission" date="2021-01" db="EMBL/GenBank/DDBJ databases">
        <title>FDA dAtabase for Regulatory Grade micrObial Sequences (FDA-ARGOS): Supporting development and validation of Infectious Disease Dx tests.</title>
        <authorList>
            <person name="Blissenbach B."/>
            <person name="Krut O."/>
            <person name="Tallon L."/>
            <person name="Sadzewicz L."/>
            <person name="Zhao X."/>
            <person name="Boylan J."/>
            <person name="Ott S."/>
            <person name="Bowen H."/>
            <person name="Vavikolanu K."/>
            <person name="Mehta A."/>
            <person name="Aluvathingal J."/>
            <person name="Nadendla S."/>
            <person name="Yan Y."/>
            <person name="Sichtig H."/>
        </authorList>
    </citation>
    <scope>NUCLEOTIDE SEQUENCE [LARGE SCALE GENOMIC DNA]</scope>
    <source>
        <strain evidence="3 5">FDAARGOS_1082</strain>
    </source>
</reference>
<dbReference type="Proteomes" id="UP000595309">
    <property type="component" value="Chromosome"/>
</dbReference>
<dbReference type="EMBL" id="CP068146">
    <property type="protein sequence ID" value="QQU45459.1"/>
    <property type="molecule type" value="Genomic_DNA"/>
</dbReference>
<dbReference type="RefSeq" id="WP_005163187.1">
    <property type="nucleotide sequence ID" value="NZ_CGBC01000028.1"/>
</dbReference>
<dbReference type="OMA" id="SIYMTFA"/>